<dbReference type="AlphaFoldDB" id="A0A0C3N4L8"/>
<keyword evidence="2" id="KW-1185">Reference proteome</keyword>
<protein>
    <submittedName>
        <fullName evidence="1">Uncharacterized protein</fullName>
    </submittedName>
</protein>
<reference evidence="1 2" key="1">
    <citation type="submission" date="2014-04" db="EMBL/GenBank/DDBJ databases">
        <authorList>
            <consortium name="DOE Joint Genome Institute"/>
            <person name="Kuo A."/>
            <person name="Kohler A."/>
            <person name="Costa M.D."/>
            <person name="Nagy L.G."/>
            <person name="Floudas D."/>
            <person name="Copeland A."/>
            <person name="Barry K.W."/>
            <person name="Cichocki N."/>
            <person name="Veneault-Fourrey C."/>
            <person name="LaButti K."/>
            <person name="Lindquist E.A."/>
            <person name="Lipzen A."/>
            <person name="Lundell T."/>
            <person name="Morin E."/>
            <person name="Murat C."/>
            <person name="Sun H."/>
            <person name="Tunlid A."/>
            <person name="Henrissat B."/>
            <person name="Grigoriev I.V."/>
            <person name="Hibbett D.S."/>
            <person name="Martin F."/>
            <person name="Nordberg H.P."/>
            <person name="Cantor M.N."/>
            <person name="Hua S.X."/>
        </authorList>
    </citation>
    <scope>NUCLEOTIDE SEQUENCE [LARGE SCALE GENOMIC DNA]</scope>
    <source>
        <strain evidence="1 2">Marx 270</strain>
    </source>
</reference>
<gene>
    <name evidence="1" type="ORF">M404DRAFT_1007066</name>
</gene>
<organism evidence="1 2">
    <name type="scientific">Pisolithus tinctorius Marx 270</name>
    <dbReference type="NCBI Taxonomy" id="870435"/>
    <lineage>
        <taxon>Eukaryota</taxon>
        <taxon>Fungi</taxon>
        <taxon>Dikarya</taxon>
        <taxon>Basidiomycota</taxon>
        <taxon>Agaricomycotina</taxon>
        <taxon>Agaricomycetes</taxon>
        <taxon>Agaricomycetidae</taxon>
        <taxon>Boletales</taxon>
        <taxon>Sclerodermatineae</taxon>
        <taxon>Pisolithaceae</taxon>
        <taxon>Pisolithus</taxon>
    </lineage>
</organism>
<reference evidence="2" key="2">
    <citation type="submission" date="2015-01" db="EMBL/GenBank/DDBJ databases">
        <title>Evolutionary Origins and Diversification of the Mycorrhizal Mutualists.</title>
        <authorList>
            <consortium name="DOE Joint Genome Institute"/>
            <consortium name="Mycorrhizal Genomics Consortium"/>
            <person name="Kohler A."/>
            <person name="Kuo A."/>
            <person name="Nagy L.G."/>
            <person name="Floudas D."/>
            <person name="Copeland A."/>
            <person name="Barry K.W."/>
            <person name="Cichocki N."/>
            <person name="Veneault-Fourrey C."/>
            <person name="LaButti K."/>
            <person name="Lindquist E.A."/>
            <person name="Lipzen A."/>
            <person name="Lundell T."/>
            <person name="Morin E."/>
            <person name="Murat C."/>
            <person name="Riley R."/>
            <person name="Ohm R."/>
            <person name="Sun H."/>
            <person name="Tunlid A."/>
            <person name="Henrissat B."/>
            <person name="Grigoriev I.V."/>
            <person name="Hibbett D.S."/>
            <person name="Martin F."/>
        </authorList>
    </citation>
    <scope>NUCLEOTIDE SEQUENCE [LARGE SCALE GENOMIC DNA]</scope>
    <source>
        <strain evidence="2">Marx 270</strain>
    </source>
</reference>
<dbReference type="HOGENOM" id="CLU_3088186_0_0_1"/>
<dbReference type="EMBL" id="KN832055">
    <property type="protein sequence ID" value="KIN96024.1"/>
    <property type="molecule type" value="Genomic_DNA"/>
</dbReference>
<evidence type="ECO:0000313" key="2">
    <source>
        <dbReference type="Proteomes" id="UP000054217"/>
    </source>
</evidence>
<name>A0A0C3N4L8_PISTI</name>
<sequence length="52" mass="5349">MRSHSGHDVSQLPAFIQFTLGVPAGHAPPSSLCAAAGDDVGLRHPETVVNLS</sequence>
<dbReference type="InParanoid" id="A0A0C3N4L8"/>
<dbReference type="Proteomes" id="UP000054217">
    <property type="component" value="Unassembled WGS sequence"/>
</dbReference>
<accession>A0A0C3N4L8</accession>
<evidence type="ECO:0000313" key="1">
    <source>
        <dbReference type="EMBL" id="KIN96024.1"/>
    </source>
</evidence>
<proteinExistence type="predicted"/>